<organism evidence="8 9">
    <name type="scientific">Virgibacillus xinjiangensis</name>
    <dbReference type="NCBI Taxonomy" id="393090"/>
    <lineage>
        <taxon>Bacteria</taxon>
        <taxon>Bacillati</taxon>
        <taxon>Bacillota</taxon>
        <taxon>Bacilli</taxon>
        <taxon>Bacillales</taxon>
        <taxon>Bacillaceae</taxon>
        <taxon>Virgibacillus</taxon>
    </lineage>
</organism>
<evidence type="ECO:0000256" key="3">
    <source>
        <dbReference type="ARBA" id="ARBA00022475"/>
    </source>
</evidence>
<evidence type="ECO:0000313" key="8">
    <source>
        <dbReference type="EMBL" id="MFC3041075.1"/>
    </source>
</evidence>
<evidence type="ECO:0000256" key="7">
    <source>
        <dbReference type="SAM" id="Phobius"/>
    </source>
</evidence>
<dbReference type="Pfam" id="PF07681">
    <property type="entry name" value="DoxX"/>
    <property type="match status" value="1"/>
</dbReference>
<proteinExistence type="inferred from homology"/>
<dbReference type="InterPro" id="IPR032808">
    <property type="entry name" value="DoxX"/>
</dbReference>
<evidence type="ECO:0000256" key="5">
    <source>
        <dbReference type="ARBA" id="ARBA00022989"/>
    </source>
</evidence>
<evidence type="ECO:0000256" key="1">
    <source>
        <dbReference type="ARBA" id="ARBA00004651"/>
    </source>
</evidence>
<keyword evidence="5 7" id="KW-1133">Transmembrane helix</keyword>
<feature type="transmembrane region" description="Helical" evidence="7">
    <location>
        <begin position="75"/>
        <end position="92"/>
    </location>
</feature>
<keyword evidence="6 7" id="KW-0472">Membrane</keyword>
<evidence type="ECO:0000313" key="9">
    <source>
        <dbReference type="Proteomes" id="UP001595279"/>
    </source>
</evidence>
<keyword evidence="9" id="KW-1185">Reference proteome</keyword>
<dbReference type="Proteomes" id="UP001595279">
    <property type="component" value="Unassembled WGS sequence"/>
</dbReference>
<feature type="transmembrane region" description="Helical" evidence="7">
    <location>
        <begin position="12"/>
        <end position="28"/>
    </location>
</feature>
<evidence type="ECO:0000256" key="4">
    <source>
        <dbReference type="ARBA" id="ARBA00022692"/>
    </source>
</evidence>
<protein>
    <submittedName>
        <fullName evidence="8">DoxX family protein</fullName>
    </submittedName>
</protein>
<dbReference type="RefSeq" id="WP_390273094.1">
    <property type="nucleotide sequence ID" value="NZ_JBHRSA010000046.1"/>
</dbReference>
<reference evidence="9" key="1">
    <citation type="journal article" date="2019" name="Int. J. Syst. Evol. Microbiol.">
        <title>The Global Catalogue of Microorganisms (GCM) 10K type strain sequencing project: providing services to taxonomists for standard genome sequencing and annotation.</title>
        <authorList>
            <consortium name="The Broad Institute Genomics Platform"/>
            <consortium name="The Broad Institute Genome Sequencing Center for Infectious Disease"/>
            <person name="Wu L."/>
            <person name="Ma J."/>
        </authorList>
    </citation>
    <scope>NUCLEOTIDE SEQUENCE [LARGE SCALE GENOMIC DNA]</scope>
    <source>
        <strain evidence="9">KCTC 13128</strain>
    </source>
</reference>
<comment type="caution">
    <text evidence="8">The sequence shown here is derived from an EMBL/GenBank/DDBJ whole genome shotgun (WGS) entry which is preliminary data.</text>
</comment>
<comment type="subcellular location">
    <subcellularLocation>
        <location evidence="1">Cell membrane</location>
        <topology evidence="1">Multi-pass membrane protein</topology>
    </subcellularLocation>
</comment>
<keyword evidence="4 7" id="KW-0812">Transmembrane</keyword>
<dbReference type="InterPro" id="IPR051907">
    <property type="entry name" value="DoxX-like_oxidoreductase"/>
</dbReference>
<feature type="transmembrane region" description="Helical" evidence="7">
    <location>
        <begin position="98"/>
        <end position="117"/>
    </location>
</feature>
<keyword evidence="3" id="KW-1003">Cell membrane</keyword>
<dbReference type="EMBL" id="JBHRSA010000046">
    <property type="protein sequence ID" value="MFC3041075.1"/>
    <property type="molecule type" value="Genomic_DNA"/>
</dbReference>
<dbReference type="PANTHER" id="PTHR33452:SF1">
    <property type="entry name" value="INNER MEMBRANE PROTEIN YPHA-RELATED"/>
    <property type="match status" value="1"/>
</dbReference>
<accession>A0ABV7CXG4</accession>
<gene>
    <name evidence="8" type="ORF">ACFOGI_12580</name>
</gene>
<feature type="transmembrane region" description="Helical" evidence="7">
    <location>
        <begin position="48"/>
        <end position="68"/>
    </location>
</feature>
<dbReference type="PANTHER" id="PTHR33452">
    <property type="entry name" value="OXIDOREDUCTASE CATD-RELATED"/>
    <property type="match status" value="1"/>
</dbReference>
<evidence type="ECO:0000256" key="2">
    <source>
        <dbReference type="ARBA" id="ARBA00006679"/>
    </source>
</evidence>
<evidence type="ECO:0000256" key="6">
    <source>
        <dbReference type="ARBA" id="ARBA00023136"/>
    </source>
</evidence>
<name>A0ABV7CXG4_9BACI</name>
<sequence>MHKSLNRMDWTRMVVGYVFIASAVPKLVVHDFKGIFLSLGLPFPETILYLVAITELICGMLLIGGMYIKQAIAPLILIMLGALYLTKIPLFLNQGFVAFIFESRLDIFLLVLLLLLWQQNRDKSVDE</sequence>
<comment type="similarity">
    <text evidence="2">Belongs to the DoxX family.</text>
</comment>